<dbReference type="WBParaSite" id="maker-unitig_30487-snap-gene-0.2-mRNA-1">
    <property type="protein sequence ID" value="maker-unitig_30487-snap-gene-0.2-mRNA-1"/>
    <property type="gene ID" value="maker-unitig_30487-snap-gene-0.2"/>
</dbReference>
<dbReference type="Proteomes" id="UP000095280">
    <property type="component" value="Unplaced"/>
</dbReference>
<proteinExistence type="predicted"/>
<reference evidence="3" key="1">
    <citation type="submission" date="2016-11" db="UniProtKB">
        <authorList>
            <consortium name="WormBaseParasite"/>
        </authorList>
    </citation>
    <scope>IDENTIFICATION</scope>
</reference>
<sequence length="559" mass="60819">SVKRTVSRCPTQTLRPAVPEFSQQTKSGRFFLAQAPTEYPPGIAFCYFRVPARCQCERNRSATSRPEPGSDTDADNGHRLPTRTDPSQPDRGSSSTPDKLSPPACAPPPASRWLTPAGAAQSSAFGPNSDEHTRFSGPLLVGSPFCCQAHAAAHQPMDRVAAAGSGALEQGNARVSARCGSRSVVDDFWSEGRYLTLEFPLRRVVGPGELGFAGTPPGSFRRSPLWPPSRAGGFASATRLGSRPQPDRGIRRTVDRRKLLTRLSGRARWSSRGLRADVRGGCGTRDFPLGYRSRSLHLTCGRPAALSGSSSSCGTRSTSSRRSDRARSSAYRVLVTKFLKEPAQEAAPPLVLLPGEPRPDPLARHEARVWAACARHFFKCQRPTRELGGESCSYVVSSYQLRVRDFGVSGEFKRGLLERRPELPLGCAEATEAGSFTQAPTTSRTPTSPESLACHYVFLARPEERIRIEFTGSNYDTESSRLRSDGKPGAGTAYSVTRRPPALRLSFVSNSQYSAAGLPRELLSLRAKPVQAYFFPVSTMELLRSPSAAWLSRQLVLHA</sequence>
<feature type="compositionally biased region" description="Low complexity" evidence="1">
    <location>
        <begin position="307"/>
        <end position="320"/>
    </location>
</feature>
<protein>
    <submittedName>
        <fullName evidence="3">CUB domain-containing protein</fullName>
    </submittedName>
</protein>
<feature type="region of interest" description="Disordered" evidence="1">
    <location>
        <begin position="303"/>
        <end position="326"/>
    </location>
</feature>
<name>A0A1I8FDI3_9PLAT</name>
<evidence type="ECO:0000313" key="2">
    <source>
        <dbReference type="Proteomes" id="UP000095280"/>
    </source>
</evidence>
<dbReference type="AlphaFoldDB" id="A0A1I8FDI3"/>
<keyword evidence="2" id="KW-1185">Reference proteome</keyword>
<evidence type="ECO:0000256" key="1">
    <source>
        <dbReference type="SAM" id="MobiDB-lite"/>
    </source>
</evidence>
<organism evidence="2 3">
    <name type="scientific">Macrostomum lignano</name>
    <dbReference type="NCBI Taxonomy" id="282301"/>
    <lineage>
        <taxon>Eukaryota</taxon>
        <taxon>Metazoa</taxon>
        <taxon>Spiralia</taxon>
        <taxon>Lophotrochozoa</taxon>
        <taxon>Platyhelminthes</taxon>
        <taxon>Rhabditophora</taxon>
        <taxon>Macrostomorpha</taxon>
        <taxon>Macrostomida</taxon>
        <taxon>Macrostomidae</taxon>
        <taxon>Macrostomum</taxon>
    </lineage>
</organism>
<feature type="region of interest" description="Disordered" evidence="1">
    <location>
        <begin position="59"/>
        <end position="113"/>
    </location>
</feature>
<evidence type="ECO:0000313" key="3">
    <source>
        <dbReference type="WBParaSite" id="maker-unitig_30487-snap-gene-0.2-mRNA-1"/>
    </source>
</evidence>
<accession>A0A1I8FDI3</accession>
<feature type="compositionally biased region" description="Polar residues" evidence="1">
    <location>
        <begin position="84"/>
        <end position="98"/>
    </location>
</feature>